<comment type="caution">
    <text evidence="1">The sequence shown here is derived from an EMBL/GenBank/DDBJ whole genome shotgun (WGS) entry which is preliminary data.</text>
</comment>
<keyword evidence="2" id="KW-1185">Reference proteome</keyword>
<gene>
    <name evidence="1" type="ORF">HPB47_012443</name>
</gene>
<reference evidence="1 2" key="1">
    <citation type="journal article" date="2020" name="Cell">
        <title>Large-Scale Comparative Analyses of Tick Genomes Elucidate Their Genetic Diversity and Vector Capacities.</title>
        <authorList>
            <consortium name="Tick Genome and Microbiome Consortium (TIGMIC)"/>
            <person name="Jia N."/>
            <person name="Wang J."/>
            <person name="Shi W."/>
            <person name="Du L."/>
            <person name="Sun Y."/>
            <person name="Zhan W."/>
            <person name="Jiang J.F."/>
            <person name="Wang Q."/>
            <person name="Zhang B."/>
            <person name="Ji P."/>
            <person name="Bell-Sakyi L."/>
            <person name="Cui X.M."/>
            <person name="Yuan T.T."/>
            <person name="Jiang B.G."/>
            <person name="Yang W.F."/>
            <person name="Lam T.T."/>
            <person name="Chang Q.C."/>
            <person name="Ding S.J."/>
            <person name="Wang X.J."/>
            <person name="Zhu J.G."/>
            <person name="Ruan X.D."/>
            <person name="Zhao L."/>
            <person name="Wei J.T."/>
            <person name="Ye R.Z."/>
            <person name="Que T.C."/>
            <person name="Du C.H."/>
            <person name="Zhou Y.H."/>
            <person name="Cheng J.X."/>
            <person name="Dai P.F."/>
            <person name="Guo W.B."/>
            <person name="Han X.H."/>
            <person name="Huang E.J."/>
            <person name="Li L.F."/>
            <person name="Wei W."/>
            <person name="Gao Y.C."/>
            <person name="Liu J.Z."/>
            <person name="Shao H.Z."/>
            <person name="Wang X."/>
            <person name="Wang C.C."/>
            <person name="Yang T.C."/>
            <person name="Huo Q.B."/>
            <person name="Li W."/>
            <person name="Chen H.Y."/>
            <person name="Chen S.E."/>
            <person name="Zhou L.G."/>
            <person name="Ni X.B."/>
            <person name="Tian J.H."/>
            <person name="Sheng Y."/>
            <person name="Liu T."/>
            <person name="Pan Y.S."/>
            <person name="Xia L.Y."/>
            <person name="Li J."/>
            <person name="Zhao F."/>
            <person name="Cao W.C."/>
        </authorList>
    </citation>
    <scope>NUCLEOTIDE SEQUENCE [LARGE SCALE GENOMIC DNA]</scope>
    <source>
        <strain evidence="1">Iper-2018</strain>
    </source>
</reference>
<evidence type="ECO:0000313" key="2">
    <source>
        <dbReference type="Proteomes" id="UP000805193"/>
    </source>
</evidence>
<dbReference type="EMBL" id="JABSTQ010011520">
    <property type="protein sequence ID" value="KAG0410443.1"/>
    <property type="molecule type" value="Genomic_DNA"/>
</dbReference>
<sequence>MIASRVLVNPPRLLIATFAETGLPVGICVFFRRPLFSSLARKLGLCRPRCFGDSSERMQRCGTSATVGLVTLSLATIIDDIDDSKRRFGKGEDACCNLDHVVECSVAPEPTAGSVRIVACTSSFGETAEGKAARAALLSAIHHRFEREDVNETTTSSDDGEIVADELAVVAVVSDDLARLCRVEEGKFPASEARSAQLGAGWDRLQRGGDFTDGECFQEIRASAIVRCRPSFAVASRPGGFSGARKTRIHTKAGQPNSSAAVCELAGGRLHSRRGSDVQVGLLVQGDVLEVVPGFPPDDRHRIVTLSPVGILAASRQLWCMWQTPVRLQGRSPVWQFTEASVARAIKRGFLSGERTKRVPAWLVELNEPLGTGLGEERAPAKPRGESTTSVARHPLSPNTRGIGSGAPIDSVAGFSGSGCGDKHSDGEEGSLSLSSLVHIHAVPAS</sequence>
<organism evidence="1 2">
    <name type="scientific">Ixodes persulcatus</name>
    <name type="common">Taiga tick</name>
    <dbReference type="NCBI Taxonomy" id="34615"/>
    <lineage>
        <taxon>Eukaryota</taxon>
        <taxon>Metazoa</taxon>
        <taxon>Ecdysozoa</taxon>
        <taxon>Arthropoda</taxon>
        <taxon>Chelicerata</taxon>
        <taxon>Arachnida</taxon>
        <taxon>Acari</taxon>
        <taxon>Parasitiformes</taxon>
        <taxon>Ixodida</taxon>
        <taxon>Ixodoidea</taxon>
        <taxon>Ixodidae</taxon>
        <taxon>Ixodinae</taxon>
        <taxon>Ixodes</taxon>
    </lineage>
</organism>
<accession>A0AC60NTK2</accession>
<evidence type="ECO:0000313" key="1">
    <source>
        <dbReference type="EMBL" id="KAG0410443.1"/>
    </source>
</evidence>
<dbReference type="Proteomes" id="UP000805193">
    <property type="component" value="Unassembled WGS sequence"/>
</dbReference>
<name>A0AC60NTK2_IXOPE</name>
<protein>
    <submittedName>
        <fullName evidence="1">Uncharacterized protein</fullName>
    </submittedName>
</protein>
<proteinExistence type="predicted"/>